<evidence type="ECO:0000313" key="3">
    <source>
        <dbReference type="Proteomes" id="UP000190042"/>
    </source>
</evidence>
<dbReference type="InterPro" id="IPR010359">
    <property type="entry name" value="IrrE_HExxH"/>
</dbReference>
<dbReference type="Proteomes" id="UP000190042">
    <property type="component" value="Unassembled WGS sequence"/>
</dbReference>
<name>A0A1T4YUJ7_9BACL</name>
<accession>A0A1T4YUJ7</accession>
<organism evidence="2 3">
    <name type="scientific">Sporosarcina newyorkensis</name>
    <dbReference type="NCBI Taxonomy" id="759851"/>
    <lineage>
        <taxon>Bacteria</taxon>
        <taxon>Bacillati</taxon>
        <taxon>Bacillota</taxon>
        <taxon>Bacilli</taxon>
        <taxon>Bacillales</taxon>
        <taxon>Caryophanaceae</taxon>
        <taxon>Sporosarcina</taxon>
    </lineage>
</organism>
<dbReference type="AlphaFoldDB" id="A0A1T4YUJ7"/>
<sequence>MTQSHLEDFIESLLKEIGVFKPIHLNKFYIADKLGVYLHLLEVRSRGLWDGDIYYIFLNPNLSRQQRWQDFGHELCHGLRHAGNQKSMPLSFRKLQEWQANNFMYHFCVPTFMLRSIQLPSDQRFAAALIAETFNVEFSFAEERLKRYYQKNIFLLDHTMKEGEKLG</sequence>
<protein>
    <submittedName>
        <fullName evidence="2">Zn-dependent peptidase ImmA, M78 family</fullName>
    </submittedName>
</protein>
<feature type="domain" description="IrrE N-terminal-like" evidence="1">
    <location>
        <begin position="45"/>
        <end position="146"/>
    </location>
</feature>
<evidence type="ECO:0000259" key="1">
    <source>
        <dbReference type="Pfam" id="PF06114"/>
    </source>
</evidence>
<dbReference type="EMBL" id="FUYJ01000009">
    <property type="protein sequence ID" value="SKB05268.1"/>
    <property type="molecule type" value="Genomic_DNA"/>
</dbReference>
<proteinExistence type="predicted"/>
<gene>
    <name evidence="2" type="ORF">SAMN04244570_3600</name>
</gene>
<keyword evidence="3" id="KW-1185">Reference proteome</keyword>
<dbReference type="RefSeq" id="WP_078818557.1">
    <property type="nucleotide sequence ID" value="NZ_FUYJ01000009.1"/>
</dbReference>
<dbReference type="Pfam" id="PF06114">
    <property type="entry name" value="Peptidase_M78"/>
    <property type="match status" value="1"/>
</dbReference>
<evidence type="ECO:0000313" key="2">
    <source>
        <dbReference type="EMBL" id="SKB05268.1"/>
    </source>
</evidence>
<reference evidence="3" key="1">
    <citation type="submission" date="2017-02" db="EMBL/GenBank/DDBJ databases">
        <authorList>
            <person name="Varghese N."/>
            <person name="Submissions S."/>
        </authorList>
    </citation>
    <scope>NUCLEOTIDE SEQUENCE [LARGE SCALE GENOMIC DNA]</scope>
    <source>
        <strain evidence="3">DSM 23966</strain>
    </source>
</reference>